<evidence type="ECO:0000256" key="1">
    <source>
        <dbReference type="PROSITE-ProRule" id="PRU00047"/>
    </source>
</evidence>
<evidence type="ECO:0000313" key="4">
    <source>
        <dbReference type="EMBL" id="GEZ83903.1"/>
    </source>
</evidence>
<feature type="compositionally biased region" description="Polar residues" evidence="2">
    <location>
        <begin position="169"/>
        <end position="182"/>
    </location>
</feature>
<feature type="region of interest" description="Disordered" evidence="2">
    <location>
        <begin position="166"/>
        <end position="188"/>
    </location>
</feature>
<gene>
    <name evidence="4" type="ORF">Tci_555876</name>
</gene>
<dbReference type="GO" id="GO:0008270">
    <property type="term" value="F:zinc ion binding"/>
    <property type="evidence" value="ECO:0007669"/>
    <property type="project" value="UniProtKB-KW"/>
</dbReference>
<feature type="domain" description="CCHC-type" evidence="3">
    <location>
        <begin position="6"/>
        <end position="21"/>
    </location>
</feature>
<dbReference type="EMBL" id="BKCJ010330586">
    <property type="protein sequence ID" value="GEZ83903.1"/>
    <property type="molecule type" value="Genomic_DNA"/>
</dbReference>
<accession>A0A699ITQ1</accession>
<name>A0A699ITQ1_TANCI</name>
<keyword evidence="1" id="KW-0863">Zinc-finger</keyword>
<dbReference type="AlphaFoldDB" id="A0A699ITQ1"/>
<keyword evidence="1" id="KW-0862">Zinc</keyword>
<evidence type="ECO:0000256" key="2">
    <source>
        <dbReference type="SAM" id="MobiDB-lite"/>
    </source>
</evidence>
<dbReference type="GO" id="GO:0003676">
    <property type="term" value="F:nucleic acid binding"/>
    <property type="evidence" value="ECO:0007669"/>
    <property type="project" value="InterPro"/>
</dbReference>
<keyword evidence="1" id="KW-0479">Metal-binding</keyword>
<sequence length="203" mass="22458">MSKVECYNCHRKGHFPRECRNYEWSFQAEDEPANYALMAFLFSSSSSDNEVPSCSKACSKAYAQLHSQYDKLTADFGTFVPPKPDLVFNTAPTAVETDHLAFNVHFSPTKPAQDLSHTNKPTTPIIESKPVSNIAVRPVNTAVPKPSVTRPKQVKPIVTKNKSPIKRYQTCSPSPKTSNSPYRVTADKAPVVSAAQGLQGKWE</sequence>
<dbReference type="SUPFAM" id="SSF57756">
    <property type="entry name" value="Retrovirus zinc finger-like domains"/>
    <property type="match status" value="1"/>
</dbReference>
<evidence type="ECO:0000259" key="3">
    <source>
        <dbReference type="PROSITE" id="PS50158"/>
    </source>
</evidence>
<dbReference type="InterPro" id="IPR036875">
    <property type="entry name" value="Znf_CCHC_sf"/>
</dbReference>
<reference evidence="4" key="1">
    <citation type="journal article" date="2019" name="Sci. Rep.">
        <title>Draft genome of Tanacetum cinerariifolium, the natural source of mosquito coil.</title>
        <authorList>
            <person name="Yamashiro T."/>
            <person name="Shiraishi A."/>
            <person name="Satake H."/>
            <person name="Nakayama K."/>
        </authorList>
    </citation>
    <scope>NUCLEOTIDE SEQUENCE</scope>
</reference>
<comment type="caution">
    <text evidence="4">The sequence shown here is derived from an EMBL/GenBank/DDBJ whole genome shotgun (WGS) entry which is preliminary data.</text>
</comment>
<dbReference type="InterPro" id="IPR001878">
    <property type="entry name" value="Znf_CCHC"/>
</dbReference>
<protein>
    <recommendedName>
        <fullName evidence="3">CCHC-type domain-containing protein</fullName>
    </recommendedName>
</protein>
<organism evidence="4">
    <name type="scientific">Tanacetum cinerariifolium</name>
    <name type="common">Dalmatian daisy</name>
    <name type="synonym">Chrysanthemum cinerariifolium</name>
    <dbReference type="NCBI Taxonomy" id="118510"/>
    <lineage>
        <taxon>Eukaryota</taxon>
        <taxon>Viridiplantae</taxon>
        <taxon>Streptophyta</taxon>
        <taxon>Embryophyta</taxon>
        <taxon>Tracheophyta</taxon>
        <taxon>Spermatophyta</taxon>
        <taxon>Magnoliopsida</taxon>
        <taxon>eudicotyledons</taxon>
        <taxon>Gunneridae</taxon>
        <taxon>Pentapetalae</taxon>
        <taxon>asterids</taxon>
        <taxon>campanulids</taxon>
        <taxon>Asterales</taxon>
        <taxon>Asteraceae</taxon>
        <taxon>Asteroideae</taxon>
        <taxon>Anthemideae</taxon>
        <taxon>Anthemidinae</taxon>
        <taxon>Tanacetum</taxon>
    </lineage>
</organism>
<dbReference type="Gene3D" id="4.10.60.10">
    <property type="entry name" value="Zinc finger, CCHC-type"/>
    <property type="match status" value="1"/>
</dbReference>
<dbReference type="PROSITE" id="PS50158">
    <property type="entry name" value="ZF_CCHC"/>
    <property type="match status" value="1"/>
</dbReference>
<proteinExistence type="predicted"/>